<evidence type="ECO:0000313" key="13">
    <source>
        <dbReference type="EMBL" id="ORX51083.1"/>
    </source>
</evidence>
<dbReference type="OrthoDB" id="10003593at2759"/>
<evidence type="ECO:0000313" key="14">
    <source>
        <dbReference type="Proteomes" id="UP000193719"/>
    </source>
</evidence>
<feature type="compositionally biased region" description="Low complexity" evidence="10">
    <location>
        <begin position="87"/>
        <end position="98"/>
    </location>
</feature>
<comment type="caution">
    <text evidence="13">The sequence shown here is derived from an EMBL/GenBank/DDBJ whole genome shotgun (WGS) entry which is preliminary data.</text>
</comment>
<comment type="subcellular location">
    <subcellularLocation>
        <location evidence="3">Cytoplasm</location>
    </subcellularLocation>
    <subcellularLocation>
        <location evidence="2">Nucleus</location>
    </subcellularLocation>
</comment>
<evidence type="ECO:0000256" key="1">
    <source>
        <dbReference type="ARBA" id="ARBA00003975"/>
    </source>
</evidence>
<dbReference type="STRING" id="1754191.A0A1Y1VBJ7"/>
<evidence type="ECO:0000256" key="8">
    <source>
        <dbReference type="ARBA" id="ARBA00022884"/>
    </source>
</evidence>
<accession>A0A1Y1VBJ7</accession>
<evidence type="ECO:0000256" key="4">
    <source>
        <dbReference type="ARBA" id="ARBA00007540"/>
    </source>
</evidence>
<name>A0A1Y1VBJ7_9FUNG</name>
<dbReference type="GO" id="GO:0003723">
    <property type="term" value="F:RNA binding"/>
    <property type="evidence" value="ECO:0007669"/>
    <property type="project" value="UniProtKB-KW"/>
</dbReference>
<evidence type="ECO:0000259" key="11">
    <source>
        <dbReference type="Pfam" id="PF11538"/>
    </source>
</evidence>
<feature type="domain" description="Snurportin-1 m3G cap-binding" evidence="12">
    <location>
        <begin position="141"/>
        <end position="328"/>
    </location>
</feature>
<keyword evidence="14" id="KW-1185">Reference proteome</keyword>
<dbReference type="AlphaFoldDB" id="A0A1Y1VBJ7"/>
<evidence type="ECO:0000256" key="6">
    <source>
        <dbReference type="ARBA" id="ARBA00022448"/>
    </source>
</evidence>
<dbReference type="Proteomes" id="UP000193719">
    <property type="component" value="Unassembled WGS sequence"/>
</dbReference>
<evidence type="ECO:0000256" key="3">
    <source>
        <dbReference type="ARBA" id="ARBA00004496"/>
    </source>
</evidence>
<dbReference type="InterPro" id="IPR024721">
    <property type="entry name" value="Snurportin-1_N"/>
</dbReference>
<comment type="function">
    <text evidence="1">Functions as an U snRNP-specific nuclear import adapter. Involved in the trimethylguanosine (m3G)-cap-dependent nuclear import of U snRNPs. Binds specifically to the terminal m3G-cap U snRNAs.</text>
</comment>
<feature type="compositionally biased region" description="Basic and acidic residues" evidence="10">
    <location>
        <begin position="33"/>
        <end position="56"/>
    </location>
</feature>
<evidence type="ECO:0000256" key="7">
    <source>
        <dbReference type="ARBA" id="ARBA00022490"/>
    </source>
</evidence>
<dbReference type="InterPro" id="IPR017336">
    <property type="entry name" value="Snurportin-1"/>
</dbReference>
<proteinExistence type="inferred from homology"/>
<dbReference type="CDD" id="cd09232">
    <property type="entry name" value="Snurportin-1_C"/>
    <property type="match status" value="1"/>
</dbReference>
<keyword evidence="9" id="KW-0539">Nucleus</keyword>
<dbReference type="PANTHER" id="PTHR13403:SF6">
    <property type="entry name" value="SNURPORTIN-1"/>
    <property type="match status" value="1"/>
</dbReference>
<evidence type="ECO:0000256" key="9">
    <source>
        <dbReference type="ARBA" id="ARBA00023242"/>
    </source>
</evidence>
<reference evidence="13 14" key="1">
    <citation type="submission" date="2016-08" db="EMBL/GenBank/DDBJ databases">
        <title>Genomes of anaerobic fungi encode conserved fungal cellulosomes for biomass hydrolysis.</title>
        <authorList>
            <consortium name="DOE Joint Genome Institute"/>
            <person name="Haitjema C.H."/>
            <person name="Gilmore S.P."/>
            <person name="Henske J.K."/>
            <person name="Solomon K.V."/>
            <person name="De Groot R."/>
            <person name="Kuo A."/>
            <person name="Mondo S.J."/>
            <person name="Salamov A.A."/>
            <person name="Labutti K."/>
            <person name="Zhao Z."/>
            <person name="Chiniquy J."/>
            <person name="Barry K."/>
            <person name="Brewer H.M."/>
            <person name="Purvine S.O."/>
            <person name="Wright A.T."/>
            <person name="Boxma B."/>
            <person name="Van Alen T."/>
            <person name="Hackstein J.H."/>
            <person name="Baker S.E."/>
            <person name="Grigoriev I.V."/>
            <person name="O'Malley M.A."/>
        </authorList>
    </citation>
    <scope>NUCLEOTIDE SEQUENCE [LARGE SCALE GENOMIC DNA]</scope>
    <source>
        <strain evidence="14">finn</strain>
    </source>
</reference>
<dbReference type="Gene3D" id="3.30.470.30">
    <property type="entry name" value="DNA ligase/mRNA capping enzyme"/>
    <property type="match status" value="1"/>
</dbReference>
<dbReference type="GO" id="GO:0005737">
    <property type="term" value="C:cytoplasm"/>
    <property type="evidence" value="ECO:0007669"/>
    <property type="project" value="UniProtKB-SubCell"/>
</dbReference>
<dbReference type="Pfam" id="PF21974">
    <property type="entry name" value="SPN1_m3Gcap_bd"/>
    <property type="match status" value="1"/>
</dbReference>
<dbReference type="InterPro" id="IPR047857">
    <property type="entry name" value="Snurportin1_C"/>
</dbReference>
<dbReference type="GO" id="GO:0061015">
    <property type="term" value="P:snRNA import into nucleus"/>
    <property type="evidence" value="ECO:0007669"/>
    <property type="project" value="InterPro"/>
</dbReference>
<keyword evidence="7" id="KW-0963">Cytoplasm</keyword>
<dbReference type="EMBL" id="MCFH01000019">
    <property type="protein sequence ID" value="ORX51083.1"/>
    <property type="molecule type" value="Genomic_DNA"/>
</dbReference>
<feature type="domain" description="Snurportin-1 N-terminal" evidence="11">
    <location>
        <begin position="35"/>
        <end position="67"/>
    </location>
</feature>
<reference evidence="13 14" key="2">
    <citation type="submission" date="2016-08" db="EMBL/GenBank/DDBJ databases">
        <title>Pervasive Adenine N6-methylation of Active Genes in Fungi.</title>
        <authorList>
            <consortium name="DOE Joint Genome Institute"/>
            <person name="Mondo S.J."/>
            <person name="Dannebaum R.O."/>
            <person name="Kuo R.C."/>
            <person name="Labutti K."/>
            <person name="Haridas S."/>
            <person name="Kuo A."/>
            <person name="Salamov A."/>
            <person name="Ahrendt S.R."/>
            <person name="Lipzen A."/>
            <person name="Sullivan W."/>
            <person name="Andreopoulos W.B."/>
            <person name="Clum A."/>
            <person name="Lindquist E."/>
            <person name="Daum C."/>
            <person name="Ramamoorthy G.K."/>
            <person name="Gryganskyi A."/>
            <person name="Culley D."/>
            <person name="Magnuson J.K."/>
            <person name="James T.Y."/>
            <person name="O'Malley M.A."/>
            <person name="Stajich J.E."/>
            <person name="Spatafora J.W."/>
            <person name="Visel A."/>
            <person name="Grigoriev I.V."/>
        </authorList>
    </citation>
    <scope>NUCLEOTIDE SEQUENCE [LARGE SCALE GENOMIC DNA]</scope>
    <source>
        <strain evidence="14">finn</strain>
    </source>
</reference>
<dbReference type="PANTHER" id="PTHR13403">
    <property type="entry name" value="SNURPORTIN1 RNUT1 PROTEIN RNA, U TRANSPORTER 1"/>
    <property type="match status" value="1"/>
</dbReference>
<organism evidence="13 14">
    <name type="scientific">Piromyces finnis</name>
    <dbReference type="NCBI Taxonomy" id="1754191"/>
    <lineage>
        <taxon>Eukaryota</taxon>
        <taxon>Fungi</taxon>
        <taxon>Fungi incertae sedis</taxon>
        <taxon>Chytridiomycota</taxon>
        <taxon>Chytridiomycota incertae sedis</taxon>
        <taxon>Neocallimastigomycetes</taxon>
        <taxon>Neocallimastigales</taxon>
        <taxon>Neocallimastigaceae</taxon>
        <taxon>Piromyces</taxon>
    </lineage>
</organism>
<evidence type="ECO:0000256" key="10">
    <source>
        <dbReference type="SAM" id="MobiDB-lite"/>
    </source>
</evidence>
<keyword evidence="8" id="KW-0694">RNA-binding</keyword>
<evidence type="ECO:0000256" key="2">
    <source>
        <dbReference type="ARBA" id="ARBA00004123"/>
    </source>
</evidence>
<sequence length="346" mass="40760">MKKMENFTFTFTLNNETEQENSTSFRKKDYKATFYSKTKEEKQEERRRRILEEQRQKRSSLVNQARKLIEFSIQNENSENDSDSEIEISNKNNISKNQNESRIEKNNNGSYHQEEGMDIDKKVKKNKKNKHKKKKNEFINQLMLSEKLEEIPNDFETNWIAVKIPDGIPCLVISYNGKTVSRRIDGSIINTFYSNIPGGNPLSREYQNYSILDCIYSEENNIYYIKDVMCWKGYPTYDCDVEFRFFWIQTKMYEIDLKTCNKYNNYSFIPLPSCYCQPQSLTTFLTSNNDFNGQVSNIIGPIKPPSTIVFYNKEAHYILGSTPLCCHLTIEEAKLLLNDYCNTMEL</sequence>
<feature type="region of interest" description="Disordered" evidence="10">
    <location>
        <begin position="76"/>
        <end position="134"/>
    </location>
</feature>
<keyword evidence="6" id="KW-0813">Transport</keyword>
<feature type="compositionally biased region" description="Basic and acidic residues" evidence="10">
    <location>
        <begin position="112"/>
        <end position="121"/>
    </location>
</feature>
<evidence type="ECO:0000256" key="5">
    <source>
        <dbReference type="ARBA" id="ARBA00016034"/>
    </source>
</evidence>
<dbReference type="GO" id="GO:0005634">
    <property type="term" value="C:nucleus"/>
    <property type="evidence" value="ECO:0007669"/>
    <property type="project" value="UniProtKB-SubCell"/>
</dbReference>
<feature type="region of interest" description="Disordered" evidence="10">
    <location>
        <begin position="33"/>
        <end position="59"/>
    </location>
</feature>
<protein>
    <recommendedName>
        <fullName evidence="5">Snurportin-1</fullName>
    </recommendedName>
</protein>
<dbReference type="SUPFAM" id="SSF56091">
    <property type="entry name" value="DNA ligase/mRNA capping enzyme, catalytic domain"/>
    <property type="match status" value="1"/>
</dbReference>
<evidence type="ECO:0000259" key="12">
    <source>
        <dbReference type="Pfam" id="PF21974"/>
    </source>
</evidence>
<dbReference type="Pfam" id="PF11538">
    <property type="entry name" value="Snurportin1"/>
    <property type="match status" value="1"/>
</dbReference>
<feature type="compositionally biased region" description="Basic residues" evidence="10">
    <location>
        <begin position="122"/>
        <end position="134"/>
    </location>
</feature>
<comment type="similarity">
    <text evidence="4">Belongs to the snurportin family.</text>
</comment>
<gene>
    <name evidence="13" type="ORF">BCR36DRAFT_412062</name>
</gene>